<dbReference type="PANTHER" id="PTHR11556">
    <property type="entry name" value="FRUCTOSE-1,6-BISPHOSPHATASE-RELATED"/>
    <property type="match status" value="1"/>
</dbReference>
<evidence type="ECO:0000256" key="12">
    <source>
        <dbReference type="RuleBase" id="RU000508"/>
    </source>
</evidence>
<dbReference type="Gene3D" id="3.40.190.80">
    <property type="match status" value="1"/>
</dbReference>
<evidence type="ECO:0000256" key="5">
    <source>
        <dbReference type="ARBA" id="ARBA00013093"/>
    </source>
</evidence>
<evidence type="ECO:0000256" key="4">
    <source>
        <dbReference type="ARBA" id="ARBA00011881"/>
    </source>
</evidence>
<dbReference type="Pfam" id="PF00316">
    <property type="entry name" value="FBPase"/>
    <property type="match status" value="1"/>
</dbReference>
<keyword evidence="8" id="KW-0460">Magnesium</keyword>
<keyword evidence="9 12" id="KW-0119">Carbohydrate metabolism</keyword>
<dbReference type="Gene3D" id="3.30.540.10">
    <property type="entry name" value="Fructose-1,6-Bisphosphatase, subunit A, domain 1"/>
    <property type="match status" value="1"/>
</dbReference>
<evidence type="ECO:0000256" key="3">
    <source>
        <dbReference type="ARBA" id="ARBA00010941"/>
    </source>
</evidence>
<evidence type="ECO:0000256" key="1">
    <source>
        <dbReference type="ARBA" id="ARBA00001273"/>
    </source>
</evidence>
<evidence type="ECO:0000256" key="9">
    <source>
        <dbReference type="ARBA" id="ARBA00023277"/>
    </source>
</evidence>
<organism evidence="15 16">
    <name type="scientific">Nezara viridula</name>
    <name type="common">Southern green stink bug</name>
    <name type="synonym">Cimex viridulus</name>
    <dbReference type="NCBI Taxonomy" id="85310"/>
    <lineage>
        <taxon>Eukaryota</taxon>
        <taxon>Metazoa</taxon>
        <taxon>Ecdysozoa</taxon>
        <taxon>Arthropoda</taxon>
        <taxon>Hexapoda</taxon>
        <taxon>Insecta</taxon>
        <taxon>Pterygota</taxon>
        <taxon>Neoptera</taxon>
        <taxon>Paraneoptera</taxon>
        <taxon>Hemiptera</taxon>
        <taxon>Heteroptera</taxon>
        <taxon>Panheteroptera</taxon>
        <taxon>Pentatomomorpha</taxon>
        <taxon>Pentatomoidea</taxon>
        <taxon>Pentatomidae</taxon>
        <taxon>Pentatominae</taxon>
        <taxon>Nezara</taxon>
    </lineage>
</organism>
<dbReference type="InterPro" id="IPR028343">
    <property type="entry name" value="FBPtase"/>
</dbReference>
<feature type="domain" description="Fructose-1-6-bisphosphatase class 1 C-terminal" evidence="14">
    <location>
        <begin position="225"/>
        <end position="351"/>
    </location>
</feature>
<evidence type="ECO:0000313" key="15">
    <source>
        <dbReference type="EMBL" id="CAH1407871.1"/>
    </source>
</evidence>
<name>A0A9P0HTR7_NEZVI</name>
<dbReference type="PANTHER" id="PTHR11556:SF1">
    <property type="entry name" value="FRUCTOSE-BISPHOSPHATASE"/>
    <property type="match status" value="1"/>
</dbReference>
<dbReference type="GO" id="GO:0005829">
    <property type="term" value="C:cytosol"/>
    <property type="evidence" value="ECO:0007669"/>
    <property type="project" value="TreeGrafter"/>
</dbReference>
<dbReference type="PRINTS" id="PR00115">
    <property type="entry name" value="F16BPHPHTASE"/>
</dbReference>
<keyword evidence="6" id="KW-0479">Metal-binding</keyword>
<dbReference type="GO" id="GO:0006002">
    <property type="term" value="P:fructose 6-phosphate metabolic process"/>
    <property type="evidence" value="ECO:0007669"/>
    <property type="project" value="TreeGrafter"/>
</dbReference>
<dbReference type="GO" id="GO:0042132">
    <property type="term" value="F:fructose 1,6-bisphosphate 1-phosphatase activity"/>
    <property type="evidence" value="ECO:0007669"/>
    <property type="project" value="UniProtKB-EC"/>
</dbReference>
<dbReference type="GO" id="GO:0030388">
    <property type="term" value="P:fructose 1,6-bisphosphate metabolic process"/>
    <property type="evidence" value="ECO:0007669"/>
    <property type="project" value="TreeGrafter"/>
</dbReference>
<dbReference type="GO" id="GO:0046872">
    <property type="term" value="F:metal ion binding"/>
    <property type="evidence" value="ECO:0007669"/>
    <property type="project" value="UniProtKB-KW"/>
</dbReference>
<dbReference type="GO" id="GO:0006000">
    <property type="term" value="P:fructose metabolic process"/>
    <property type="evidence" value="ECO:0007669"/>
    <property type="project" value="TreeGrafter"/>
</dbReference>
<comment type="catalytic activity">
    <reaction evidence="1">
        <text>beta-D-fructose 1,6-bisphosphate + H2O = beta-D-fructose 6-phosphate + phosphate</text>
        <dbReference type="Rhea" id="RHEA:11064"/>
        <dbReference type="ChEBI" id="CHEBI:15377"/>
        <dbReference type="ChEBI" id="CHEBI:32966"/>
        <dbReference type="ChEBI" id="CHEBI:43474"/>
        <dbReference type="ChEBI" id="CHEBI:57634"/>
        <dbReference type="EC" id="3.1.3.11"/>
    </reaction>
</comment>
<dbReference type="EMBL" id="OV725083">
    <property type="protein sequence ID" value="CAH1407871.1"/>
    <property type="molecule type" value="Genomic_DNA"/>
</dbReference>
<keyword evidence="16" id="KW-1185">Reference proteome</keyword>
<sequence length="362" mass="40986">MFCFNELEKLIKTIPCKEETKNVETLSSYVLRQNLAVGELFCFIHAIELVIKALSSKITRYNFLNFSERHVRKGKTEEKPTDPLETLFSSITRKLQFIKILEEMVIHVIGDSGLVQYMISKYTEDIMKVECHLPGKYVACFNVLDGRKNLADHLPVGATFALYKLKQEGDLDLATLTGNSITIAGYAIFGTCTKLVLGFNARGVHDFYLDRSLGEFILKESDKIIPKRGVCYSANEGITAGWDEATLIYSNRRKDPRFLLQTHCYHLGTFSADVSKILNEGGIYMYPANITHPEGKIHLLYEANPMGYILREAGGYATDGFTSILNIEPRTHHQRIPFFGGSIEDVISIMELKTIYKARKLK</sequence>
<dbReference type="PROSITE" id="PS00124">
    <property type="entry name" value="FBPASE"/>
    <property type="match status" value="1"/>
</dbReference>
<evidence type="ECO:0000259" key="14">
    <source>
        <dbReference type="Pfam" id="PF18913"/>
    </source>
</evidence>
<dbReference type="EC" id="3.1.3.11" evidence="5"/>
<feature type="domain" description="Fructose-1-6-bisphosphatase class I N-terminal" evidence="13">
    <location>
        <begin position="102"/>
        <end position="219"/>
    </location>
</feature>
<dbReference type="Pfam" id="PF18913">
    <property type="entry name" value="FBPase_C"/>
    <property type="match status" value="1"/>
</dbReference>
<evidence type="ECO:0000256" key="11">
    <source>
        <dbReference type="ARBA" id="ARBA00032973"/>
    </source>
</evidence>
<dbReference type="InterPro" id="IPR033391">
    <property type="entry name" value="FBPase_N"/>
</dbReference>
<comment type="similarity">
    <text evidence="3 12">Belongs to the FBPase class 1 family.</text>
</comment>
<dbReference type="InterPro" id="IPR044015">
    <property type="entry name" value="FBPase_C_dom"/>
</dbReference>
<evidence type="ECO:0000256" key="7">
    <source>
        <dbReference type="ARBA" id="ARBA00022801"/>
    </source>
</evidence>
<evidence type="ECO:0000259" key="13">
    <source>
        <dbReference type="Pfam" id="PF00316"/>
    </source>
</evidence>
<dbReference type="InterPro" id="IPR000146">
    <property type="entry name" value="FBPase_class-1"/>
</dbReference>
<comment type="pathway">
    <text evidence="10">Carbohydrate biosynthesis.</text>
</comment>
<protein>
    <recommendedName>
        <fullName evidence="5">fructose-bisphosphatase</fullName>
        <ecNumber evidence="5">3.1.3.11</ecNumber>
    </recommendedName>
    <alternativeName>
        <fullName evidence="11">D-fructose-1,6-bisphosphate 1-phosphohydrolase</fullName>
    </alternativeName>
</protein>
<accession>A0A9P0HTR7</accession>
<dbReference type="InterPro" id="IPR020548">
    <property type="entry name" value="Fructose_bisphosphatase_AS"/>
</dbReference>
<dbReference type="AlphaFoldDB" id="A0A9P0HTR7"/>
<evidence type="ECO:0000256" key="2">
    <source>
        <dbReference type="ARBA" id="ARBA00001946"/>
    </source>
</evidence>
<dbReference type="Proteomes" id="UP001152798">
    <property type="component" value="Chromosome 7"/>
</dbReference>
<dbReference type="GO" id="GO:0005986">
    <property type="term" value="P:sucrose biosynthetic process"/>
    <property type="evidence" value="ECO:0007669"/>
    <property type="project" value="TreeGrafter"/>
</dbReference>
<evidence type="ECO:0000256" key="8">
    <source>
        <dbReference type="ARBA" id="ARBA00022842"/>
    </source>
</evidence>
<evidence type="ECO:0000256" key="10">
    <source>
        <dbReference type="ARBA" id="ARBA00024331"/>
    </source>
</evidence>
<keyword evidence="7 12" id="KW-0378">Hydrolase</keyword>
<dbReference type="GO" id="GO:0006094">
    <property type="term" value="P:gluconeogenesis"/>
    <property type="evidence" value="ECO:0007669"/>
    <property type="project" value="TreeGrafter"/>
</dbReference>
<comment type="subunit">
    <text evidence="4">Homotetramer.</text>
</comment>
<reference evidence="15" key="1">
    <citation type="submission" date="2022-01" db="EMBL/GenBank/DDBJ databases">
        <authorList>
            <person name="King R."/>
        </authorList>
    </citation>
    <scope>NUCLEOTIDE SEQUENCE</scope>
</reference>
<proteinExistence type="inferred from homology"/>
<comment type="cofactor">
    <cofactor evidence="2">
        <name>Mg(2+)</name>
        <dbReference type="ChEBI" id="CHEBI:18420"/>
    </cofactor>
</comment>
<gene>
    <name evidence="15" type="ORF">NEZAVI_LOCUS15499</name>
</gene>
<evidence type="ECO:0000256" key="6">
    <source>
        <dbReference type="ARBA" id="ARBA00022723"/>
    </source>
</evidence>
<dbReference type="OrthoDB" id="10256725at2759"/>
<dbReference type="SUPFAM" id="SSF56655">
    <property type="entry name" value="Carbohydrate phosphatase"/>
    <property type="match status" value="1"/>
</dbReference>
<evidence type="ECO:0000313" key="16">
    <source>
        <dbReference type="Proteomes" id="UP001152798"/>
    </source>
</evidence>